<dbReference type="KEGG" id="sshi:J5U23_03059"/>
<dbReference type="OrthoDB" id="372195at2157"/>
<dbReference type="Pfam" id="PF01380">
    <property type="entry name" value="SIS"/>
    <property type="match status" value="2"/>
</dbReference>
<evidence type="ECO:0000313" key="13">
    <source>
        <dbReference type="Proteomes" id="UP000694018"/>
    </source>
</evidence>
<dbReference type="RefSeq" id="WP_218266526.1">
    <property type="nucleotide sequence ID" value="NZ_CP077717.1"/>
</dbReference>
<evidence type="ECO:0000259" key="11">
    <source>
        <dbReference type="PROSITE" id="PS51464"/>
    </source>
</evidence>
<dbReference type="InterPro" id="IPR035466">
    <property type="entry name" value="GlmS/AgaS_SIS"/>
</dbReference>
<dbReference type="NCBIfam" id="NF001484">
    <property type="entry name" value="PRK00331.1"/>
    <property type="match status" value="1"/>
</dbReference>
<evidence type="ECO:0000256" key="9">
    <source>
        <dbReference type="ARBA" id="ARBA00055466"/>
    </source>
</evidence>
<dbReference type="GO" id="GO:0004360">
    <property type="term" value="F:glutamine-fructose-6-phosphate transaminase (isomerizing) activity"/>
    <property type="evidence" value="ECO:0007669"/>
    <property type="project" value="UniProtKB-EC"/>
</dbReference>
<dbReference type="NCBIfam" id="TIGR01135">
    <property type="entry name" value="glmS"/>
    <property type="match status" value="1"/>
</dbReference>
<evidence type="ECO:0000256" key="3">
    <source>
        <dbReference type="ARBA" id="ARBA00016090"/>
    </source>
</evidence>
<dbReference type="Pfam" id="PF13522">
    <property type="entry name" value="GATase_6"/>
    <property type="match status" value="1"/>
</dbReference>
<evidence type="ECO:0000256" key="4">
    <source>
        <dbReference type="ARBA" id="ARBA00022490"/>
    </source>
</evidence>
<comment type="catalytic activity">
    <reaction evidence="1">
        <text>D-fructose 6-phosphate + L-glutamine = D-glucosamine 6-phosphate + L-glutamate</text>
        <dbReference type="Rhea" id="RHEA:13237"/>
        <dbReference type="ChEBI" id="CHEBI:29985"/>
        <dbReference type="ChEBI" id="CHEBI:58359"/>
        <dbReference type="ChEBI" id="CHEBI:58725"/>
        <dbReference type="ChEBI" id="CHEBI:61527"/>
        <dbReference type="EC" id="2.6.1.16"/>
    </reaction>
</comment>
<keyword evidence="5 12" id="KW-0032">Aminotransferase</keyword>
<dbReference type="EC" id="2.6.1.16" evidence="2"/>
<dbReference type="CDD" id="cd05008">
    <property type="entry name" value="SIS_GlmS_GlmD_1"/>
    <property type="match status" value="1"/>
</dbReference>
<gene>
    <name evidence="12" type="ORF">J5U23_03059</name>
</gene>
<protein>
    <recommendedName>
        <fullName evidence="3">Glutamine--fructose-6-phosphate aminotransferase [isomerizing]</fullName>
        <ecNumber evidence="2">2.6.1.16</ecNumber>
    </recommendedName>
</protein>
<dbReference type="PANTHER" id="PTHR10937">
    <property type="entry name" value="GLUCOSAMINE--FRUCTOSE-6-PHOSPHATE AMINOTRANSFERASE, ISOMERIZING"/>
    <property type="match status" value="1"/>
</dbReference>
<feature type="domain" description="SIS" evidence="11">
    <location>
        <begin position="286"/>
        <end position="426"/>
    </location>
</feature>
<evidence type="ECO:0000256" key="6">
    <source>
        <dbReference type="ARBA" id="ARBA00022679"/>
    </source>
</evidence>
<dbReference type="Proteomes" id="UP000694018">
    <property type="component" value="Chromosome"/>
</dbReference>
<feature type="domain" description="Glutamine amidotransferase type-2" evidence="10">
    <location>
        <begin position="2"/>
        <end position="221"/>
    </location>
</feature>
<dbReference type="PROSITE" id="PS51464">
    <property type="entry name" value="SIS"/>
    <property type="match status" value="2"/>
</dbReference>
<dbReference type="InterPro" id="IPR047084">
    <property type="entry name" value="GFAT_N"/>
</dbReference>
<name>A0A8F5GUN5_SACSH</name>
<dbReference type="EMBL" id="CP077717">
    <property type="protein sequence ID" value="QXJ30164.1"/>
    <property type="molecule type" value="Genomic_DNA"/>
</dbReference>
<accession>A0A8F5GUN5</accession>
<dbReference type="FunFam" id="3.40.50.10490:FF:000022">
    <property type="entry name" value="Glutamine--fructose-6-phosphate aminotransferase [isomerizing]"/>
    <property type="match status" value="1"/>
</dbReference>
<feature type="domain" description="SIS" evidence="11">
    <location>
        <begin position="445"/>
        <end position="581"/>
    </location>
</feature>
<dbReference type="GO" id="GO:0097367">
    <property type="term" value="F:carbohydrate derivative binding"/>
    <property type="evidence" value="ECO:0007669"/>
    <property type="project" value="InterPro"/>
</dbReference>
<dbReference type="PROSITE" id="PS51278">
    <property type="entry name" value="GATASE_TYPE_2"/>
    <property type="match status" value="1"/>
</dbReference>
<dbReference type="InterPro" id="IPR005855">
    <property type="entry name" value="GFAT"/>
</dbReference>
<dbReference type="FunFam" id="3.60.20.10:FF:000006">
    <property type="entry name" value="Glutamine--fructose-6-phosphate aminotransferase [isomerizing]"/>
    <property type="match status" value="1"/>
</dbReference>
<evidence type="ECO:0000256" key="1">
    <source>
        <dbReference type="ARBA" id="ARBA00001031"/>
    </source>
</evidence>
<proteinExistence type="predicted"/>
<keyword evidence="8" id="KW-0315">Glutamine amidotransferase</keyword>
<dbReference type="GeneID" id="65564532"/>
<evidence type="ECO:0000256" key="8">
    <source>
        <dbReference type="ARBA" id="ARBA00022962"/>
    </source>
</evidence>
<dbReference type="GO" id="GO:0006487">
    <property type="term" value="P:protein N-linked glycosylation"/>
    <property type="evidence" value="ECO:0007669"/>
    <property type="project" value="TreeGrafter"/>
</dbReference>
<dbReference type="InterPro" id="IPR017932">
    <property type="entry name" value="GATase_2_dom"/>
</dbReference>
<dbReference type="InterPro" id="IPR035490">
    <property type="entry name" value="GlmS/FrlB_SIS"/>
</dbReference>
<dbReference type="InterPro" id="IPR001347">
    <property type="entry name" value="SIS_dom"/>
</dbReference>
<dbReference type="CDD" id="cd05009">
    <property type="entry name" value="SIS_GlmS_GlmD_2"/>
    <property type="match status" value="1"/>
</dbReference>
<reference evidence="12" key="1">
    <citation type="journal article" date="2021" name="Environ. Microbiol.">
        <title>New insights into the diversity and evolution of the archaeal mobilome from three complete genomes of Saccharolobus shibatae.</title>
        <authorList>
            <person name="Medvedeva S."/>
            <person name="Brandt D."/>
            <person name="Cvirkaite-Krupovic V."/>
            <person name="Liu Y."/>
            <person name="Severinov K."/>
            <person name="Ishino S."/>
            <person name="Ishino Y."/>
            <person name="Prangishvili D."/>
            <person name="Kalinowski J."/>
            <person name="Krupovic M."/>
        </authorList>
    </citation>
    <scope>NUCLEOTIDE SEQUENCE</scope>
    <source>
        <strain evidence="12">B12</strain>
    </source>
</reference>
<organism evidence="12 13">
    <name type="scientific">Saccharolobus shibatae (strain ATCC 51178 / DSM 5389 / JCM 8931 / NBRC 15437 / B12)</name>
    <name type="common">Sulfolobus shibatae</name>
    <dbReference type="NCBI Taxonomy" id="523848"/>
    <lineage>
        <taxon>Archaea</taxon>
        <taxon>Thermoproteota</taxon>
        <taxon>Thermoprotei</taxon>
        <taxon>Sulfolobales</taxon>
        <taxon>Sulfolobaceae</taxon>
        <taxon>Saccharolobus</taxon>
    </lineage>
</organism>
<dbReference type="GO" id="GO:0006047">
    <property type="term" value="P:UDP-N-acetylglucosamine metabolic process"/>
    <property type="evidence" value="ECO:0007669"/>
    <property type="project" value="TreeGrafter"/>
</dbReference>
<keyword evidence="4" id="KW-0963">Cytoplasm</keyword>
<dbReference type="AlphaFoldDB" id="A0A8F5GUN5"/>
<keyword evidence="6 12" id="KW-0808">Transferase</keyword>
<keyword evidence="7" id="KW-0677">Repeat</keyword>
<evidence type="ECO:0000256" key="2">
    <source>
        <dbReference type="ARBA" id="ARBA00012916"/>
    </source>
</evidence>
<sequence length="591" mass="65457">MCGIIGVVSNKESNRLAELVVSCLNRLEYRGYDSVGVAALSSANLEVRKAKGTVEEVVRKKNIKELSGYAFLGHTRWATHGAPTDYNAHPHTDCSNNIAVIHNGTIRNFKELRDELQSLGHKFKSETDTEVIPHMMEEYMKRGMDTFQAFRSAVKSIQGSFAILAVVKGERRIFFAKRDNPLVIGLGDDKTFVASDIPSFLPYTRKVIVISDGELGYVTPNSVYIEDENDNPIDVTSRIKIIDWDASSASKEGYPHFMLKEIHESPIAVKDTISGLLSEIDKVSEIAEEIRESSRIIITAAGTSYHAGFYLSLLLSRKGYMSIPLIASEYHNFRAKKGDIVIAISQSGETLDVKMGIRKFKEEGAKIIALTNVIESDIARESDYKLYMRAGPEIGVAATKTFTSEIASLLFLYSLIEKESISYLESAHETVRNVITETEGFAKKIGEELANKNNAYYLGRGLGVPLAMEGALKIKEIAYIHAEAYPAGESKHGPIALVENGFPIVFINDGELVDELEKNLQEMKARGGKTYSISVNKRLNFADTEILVNTDEKLSSLAIAPIIQLIAYYASVKRGYDPDKPRNLAKTVTVE</sequence>
<comment type="function">
    <text evidence="9">Catalyzes the first step in hexosamine metabolism, converting fructose-6P into glucosamine-6P using glutamine as a nitrogen source.</text>
</comment>
<evidence type="ECO:0000313" key="12">
    <source>
        <dbReference type="EMBL" id="QXJ30164.1"/>
    </source>
</evidence>
<dbReference type="PANTHER" id="PTHR10937:SF0">
    <property type="entry name" value="GLUTAMINE--FRUCTOSE-6-PHOSPHATE TRANSAMINASE (ISOMERIZING)"/>
    <property type="match status" value="1"/>
</dbReference>
<dbReference type="CDD" id="cd00714">
    <property type="entry name" value="GFAT"/>
    <property type="match status" value="1"/>
</dbReference>
<evidence type="ECO:0000256" key="7">
    <source>
        <dbReference type="ARBA" id="ARBA00022737"/>
    </source>
</evidence>
<dbReference type="GO" id="GO:0006002">
    <property type="term" value="P:fructose 6-phosphate metabolic process"/>
    <property type="evidence" value="ECO:0007669"/>
    <property type="project" value="TreeGrafter"/>
</dbReference>
<evidence type="ECO:0000256" key="5">
    <source>
        <dbReference type="ARBA" id="ARBA00022576"/>
    </source>
</evidence>
<evidence type="ECO:0000259" key="10">
    <source>
        <dbReference type="PROSITE" id="PS51278"/>
    </source>
</evidence>